<accession>A0A9Q0AR69</accession>
<reference evidence="2" key="1">
    <citation type="submission" date="2021-03" db="EMBL/GenBank/DDBJ databases">
        <title>Revisited historic fungal species revealed as producer of novel bioactive compounds through whole genome sequencing and comparative genomics.</title>
        <authorList>
            <person name="Vignolle G.A."/>
            <person name="Hochenegger N."/>
            <person name="Mach R.L."/>
            <person name="Mach-Aigner A.R."/>
            <person name="Javad Rahimi M."/>
            <person name="Salim K.A."/>
            <person name="Chan C.M."/>
            <person name="Lim L.B.L."/>
            <person name="Cai F."/>
            <person name="Druzhinina I.S."/>
            <person name="U'Ren J.M."/>
            <person name="Derntl C."/>
        </authorList>
    </citation>
    <scope>NUCLEOTIDE SEQUENCE</scope>
    <source>
        <strain evidence="2">TUCIM 5799</strain>
    </source>
</reference>
<protein>
    <submittedName>
        <fullName evidence="2">Uncharacterized protein</fullName>
    </submittedName>
</protein>
<keyword evidence="3" id="KW-1185">Reference proteome</keyword>
<dbReference type="Proteomes" id="UP000829685">
    <property type="component" value="Unassembled WGS sequence"/>
</dbReference>
<evidence type="ECO:0000313" key="3">
    <source>
        <dbReference type="Proteomes" id="UP000829685"/>
    </source>
</evidence>
<feature type="region of interest" description="Disordered" evidence="1">
    <location>
        <begin position="103"/>
        <end position="122"/>
    </location>
</feature>
<organism evidence="2 3">
    <name type="scientific">Neoarthrinium moseri</name>
    <dbReference type="NCBI Taxonomy" id="1658444"/>
    <lineage>
        <taxon>Eukaryota</taxon>
        <taxon>Fungi</taxon>
        <taxon>Dikarya</taxon>
        <taxon>Ascomycota</taxon>
        <taxon>Pezizomycotina</taxon>
        <taxon>Sordariomycetes</taxon>
        <taxon>Xylariomycetidae</taxon>
        <taxon>Amphisphaeriales</taxon>
        <taxon>Apiosporaceae</taxon>
        <taxon>Neoarthrinium</taxon>
    </lineage>
</organism>
<dbReference type="AlphaFoldDB" id="A0A9Q0AR69"/>
<proteinExistence type="predicted"/>
<evidence type="ECO:0000313" key="2">
    <source>
        <dbReference type="EMBL" id="KAI1875325.1"/>
    </source>
</evidence>
<dbReference type="EMBL" id="JAFIMR010000008">
    <property type="protein sequence ID" value="KAI1875325.1"/>
    <property type="molecule type" value="Genomic_DNA"/>
</dbReference>
<name>A0A9Q0AR69_9PEZI</name>
<comment type="caution">
    <text evidence="2">The sequence shown here is derived from an EMBL/GenBank/DDBJ whole genome shotgun (WGS) entry which is preliminary data.</text>
</comment>
<sequence length="212" mass="23852">MYTPRSTRIRLAKEAIIRVYDYKKALKGLEQDPQALRVVAVMYNCAPEQRPYSKDDYVSTLFEKGNLGPIASPFASTFATRAQSSLRMTKAWIVRHEQDALSVASPADKERASGPSKPGVEQQVVVRNSEEPLEMSKGGGAKEAKHGQYTEDINVSKGAQNHTQLNERDYRNQQADVIYWNLAHASEGHRGLLEELSSYVDDTKREILRNIL</sequence>
<gene>
    <name evidence="2" type="ORF">JX265_004383</name>
</gene>
<evidence type="ECO:0000256" key="1">
    <source>
        <dbReference type="SAM" id="MobiDB-lite"/>
    </source>
</evidence>